<evidence type="ECO:0000313" key="3">
    <source>
        <dbReference type="Proteomes" id="UP000663801"/>
    </source>
</evidence>
<dbReference type="PANTHER" id="PTHR22642:SF2">
    <property type="entry name" value="PROTEIN LONG AFTER FAR-RED 3"/>
    <property type="match status" value="1"/>
</dbReference>
<dbReference type="Pfam" id="PF07969">
    <property type="entry name" value="Amidohydro_3"/>
    <property type="match status" value="1"/>
</dbReference>
<dbReference type="RefSeq" id="WP_205256780.1">
    <property type="nucleotide sequence ID" value="NZ_BAAAPV010000004.1"/>
</dbReference>
<gene>
    <name evidence="2" type="ORF">JL107_09445</name>
</gene>
<dbReference type="GO" id="GO:0016810">
    <property type="term" value="F:hydrolase activity, acting on carbon-nitrogen (but not peptide) bonds"/>
    <property type="evidence" value="ECO:0007669"/>
    <property type="project" value="InterPro"/>
</dbReference>
<evidence type="ECO:0000259" key="1">
    <source>
        <dbReference type="Pfam" id="PF07969"/>
    </source>
</evidence>
<dbReference type="InterPro" id="IPR032466">
    <property type="entry name" value="Metal_Hydrolase"/>
</dbReference>
<dbReference type="Gene3D" id="3.10.310.70">
    <property type="match status" value="1"/>
</dbReference>
<accession>A0A938YLC8</accession>
<evidence type="ECO:0000313" key="2">
    <source>
        <dbReference type="EMBL" id="MBM9476666.1"/>
    </source>
</evidence>
<dbReference type="Proteomes" id="UP000663801">
    <property type="component" value="Unassembled WGS sequence"/>
</dbReference>
<dbReference type="EMBL" id="JAERWL010000008">
    <property type="protein sequence ID" value="MBM9476666.1"/>
    <property type="molecule type" value="Genomic_DNA"/>
</dbReference>
<dbReference type="CDD" id="cd01300">
    <property type="entry name" value="YtcJ_like"/>
    <property type="match status" value="1"/>
</dbReference>
<dbReference type="InterPro" id="IPR013108">
    <property type="entry name" value="Amidohydro_3"/>
</dbReference>
<organism evidence="2 3">
    <name type="scientific">Nakamurella flavida</name>
    <dbReference type="NCBI Taxonomy" id="363630"/>
    <lineage>
        <taxon>Bacteria</taxon>
        <taxon>Bacillati</taxon>
        <taxon>Actinomycetota</taxon>
        <taxon>Actinomycetes</taxon>
        <taxon>Nakamurellales</taxon>
        <taxon>Nakamurellaceae</taxon>
        <taxon>Nakamurella</taxon>
    </lineage>
</organism>
<reference evidence="2" key="1">
    <citation type="submission" date="2021-01" db="EMBL/GenBank/DDBJ databases">
        <title>KCTC 19127 draft genome.</title>
        <authorList>
            <person name="An D."/>
        </authorList>
    </citation>
    <scope>NUCLEOTIDE SEQUENCE</scope>
    <source>
        <strain evidence="2">KCTC 19127</strain>
    </source>
</reference>
<dbReference type="SUPFAM" id="SSF51556">
    <property type="entry name" value="Metallo-dependent hydrolases"/>
    <property type="match status" value="1"/>
</dbReference>
<dbReference type="PANTHER" id="PTHR22642">
    <property type="entry name" value="IMIDAZOLONEPROPIONASE"/>
    <property type="match status" value="1"/>
</dbReference>
<name>A0A938YLC8_9ACTN</name>
<protein>
    <submittedName>
        <fullName evidence="2">Amidohydrolase</fullName>
    </submittedName>
</protein>
<dbReference type="SUPFAM" id="SSF51338">
    <property type="entry name" value="Composite domain of metallo-dependent hydrolases"/>
    <property type="match status" value="1"/>
</dbReference>
<dbReference type="Gene3D" id="2.30.40.10">
    <property type="entry name" value="Urease, subunit C, domain 1"/>
    <property type="match status" value="1"/>
</dbReference>
<dbReference type="InterPro" id="IPR011059">
    <property type="entry name" value="Metal-dep_hydrolase_composite"/>
</dbReference>
<comment type="caution">
    <text evidence="2">The sequence shown here is derived from an EMBL/GenBank/DDBJ whole genome shotgun (WGS) entry which is preliminary data.</text>
</comment>
<keyword evidence="3" id="KW-1185">Reference proteome</keyword>
<proteinExistence type="predicted"/>
<sequence length="488" mass="51228">MTEPLLLTGARLPGAAEPVDVLLTDGLISAVGSGAGTRGRRVDLAGRWIVPGLWDEHVHLTQWAMTRRRLDVSPASSAAHAADLVRAHLTGPHAPAADEHPVVGYGFRDGLWPDAPSRALLDAAGPDHAVVLVSADLHCVWPNSAAARLFGVLDGQDGLLVEDDAFLITRRLDEVPDTVVDGWVADAAEAAAARGVVGVVDLEMAWNPGVWARRVAAGHRALRVDTGVYTRHLDRALDSGLRTGDPVPGGGGLVRMGPFKILIDGSLNTRTACCRQPYPDGTSGFLTVEPADLLDLLRRAVGGGLTPAVHAIGDEAARIALDTFAQLGVGGRMEHAQLVAPEDLARFAELGITASIQPEHAMDDRDVADRHWAGRTAWAFPARSLLDAGARLALGSDAPVSPLDPWLGVATAVTRSRDGRDPWHPEQAISVADALAASTRHGRIAPGEPADLVVLERDPLASSGDELRTMPVSATVLAGRVTAGALPD</sequence>
<dbReference type="InterPro" id="IPR033932">
    <property type="entry name" value="YtcJ-like"/>
</dbReference>
<feature type="domain" description="Amidohydrolase 3" evidence="1">
    <location>
        <begin position="42"/>
        <end position="482"/>
    </location>
</feature>
<dbReference type="Gene3D" id="3.20.20.140">
    <property type="entry name" value="Metal-dependent hydrolases"/>
    <property type="match status" value="1"/>
</dbReference>
<dbReference type="AlphaFoldDB" id="A0A938YLC8"/>